<dbReference type="AlphaFoldDB" id="A0A5C6XKR9"/>
<sequence>MKEARFKAGDIVVLKSGGPKMTIQEDSNRPPHRYECKWFSGSKVQRDWFAEESLAYPGDEKPK</sequence>
<evidence type="ECO:0000313" key="1">
    <source>
        <dbReference type="EMBL" id="TXD37906.1"/>
    </source>
</evidence>
<dbReference type="OrthoDB" id="1264301at2"/>
<dbReference type="Pfam" id="PF09926">
    <property type="entry name" value="DUF2158"/>
    <property type="match status" value="1"/>
</dbReference>
<reference evidence="1 2" key="1">
    <citation type="submission" date="2019-08" db="EMBL/GenBank/DDBJ databases">
        <title>Bradymonadales sp. TMQ2.</title>
        <authorList>
            <person name="Liang Q."/>
        </authorList>
    </citation>
    <scope>NUCLEOTIDE SEQUENCE [LARGE SCALE GENOMIC DNA]</scope>
    <source>
        <strain evidence="1 2">TMQ2</strain>
    </source>
</reference>
<comment type="caution">
    <text evidence="1">The sequence shown here is derived from an EMBL/GenBank/DDBJ whole genome shotgun (WGS) entry which is preliminary data.</text>
</comment>
<organism evidence="1 2">
    <name type="scientific">Lujinxingia vulgaris</name>
    <dbReference type="NCBI Taxonomy" id="2600176"/>
    <lineage>
        <taxon>Bacteria</taxon>
        <taxon>Deltaproteobacteria</taxon>
        <taxon>Bradymonadales</taxon>
        <taxon>Lujinxingiaceae</taxon>
        <taxon>Lujinxingia</taxon>
    </lineage>
</organism>
<proteinExistence type="predicted"/>
<dbReference type="InterPro" id="IPR019226">
    <property type="entry name" value="DUF2158"/>
</dbReference>
<dbReference type="RefSeq" id="WP_146973992.1">
    <property type="nucleotide sequence ID" value="NZ_VOSL01000039.1"/>
</dbReference>
<accession>A0A5C6XKR9</accession>
<name>A0A5C6XKR9_9DELT</name>
<dbReference type="Proteomes" id="UP000321046">
    <property type="component" value="Unassembled WGS sequence"/>
</dbReference>
<gene>
    <name evidence="1" type="ORF">FRC96_08055</name>
</gene>
<dbReference type="EMBL" id="VOSL01000039">
    <property type="protein sequence ID" value="TXD37906.1"/>
    <property type="molecule type" value="Genomic_DNA"/>
</dbReference>
<protein>
    <submittedName>
        <fullName evidence="1">DUF2158 domain-containing protein</fullName>
    </submittedName>
</protein>
<evidence type="ECO:0000313" key="2">
    <source>
        <dbReference type="Proteomes" id="UP000321046"/>
    </source>
</evidence>